<dbReference type="Proteomes" id="UP000663852">
    <property type="component" value="Unassembled WGS sequence"/>
</dbReference>
<proteinExistence type="predicted"/>
<dbReference type="EMBL" id="CAJNOJ010000235">
    <property type="protein sequence ID" value="CAF1321373.1"/>
    <property type="molecule type" value="Genomic_DNA"/>
</dbReference>
<keyword evidence="4" id="KW-1185">Reference proteome</keyword>
<reference evidence="3" key="1">
    <citation type="submission" date="2021-02" db="EMBL/GenBank/DDBJ databases">
        <authorList>
            <person name="Nowell W R."/>
        </authorList>
    </citation>
    <scope>NUCLEOTIDE SEQUENCE</scope>
</reference>
<dbReference type="EMBL" id="CAJNOR010002551">
    <property type="protein sequence ID" value="CAF1309965.1"/>
    <property type="molecule type" value="Genomic_DNA"/>
</dbReference>
<accession>A0A815F7E3</accession>
<sequence>MNRSMELVETQNDEEIARVLQDEYNFQIHCVKRSRSPSPTSKKFKQNDAQDIPATEINAQDRSSSEVNQICAQTDDDAEMALVLQIEEIVLAENQINEKTIQATDDQLQQTHTAMTKALQPVEETNTLKRAIGMFTTIKTRYDNCQTKNQALIDQIQKLSVQLYPLLISFKTGGNSHISKAAVPVMAVGLITNVLRGNMSIDDAKQIIYNMVQLWTDSSVWYEFIEQLVYILVAITIPAFGQKAMGNLMTNVSS</sequence>
<dbReference type="AlphaFoldDB" id="A0A815F7E3"/>
<protein>
    <submittedName>
        <fullName evidence="3">Uncharacterized protein</fullName>
    </submittedName>
</protein>
<gene>
    <name evidence="3" type="ORF">EDS130_LOCUS31681</name>
    <name evidence="2" type="ORF">XAT740_LOCUS29329</name>
</gene>
<name>A0A815F7E3_ADIRI</name>
<evidence type="ECO:0000256" key="1">
    <source>
        <dbReference type="SAM" id="MobiDB-lite"/>
    </source>
</evidence>
<evidence type="ECO:0000313" key="4">
    <source>
        <dbReference type="Proteomes" id="UP000663828"/>
    </source>
</evidence>
<dbReference type="Proteomes" id="UP000663828">
    <property type="component" value="Unassembled WGS sequence"/>
</dbReference>
<feature type="region of interest" description="Disordered" evidence="1">
    <location>
        <begin position="34"/>
        <end position="53"/>
    </location>
</feature>
<comment type="caution">
    <text evidence="3">The sequence shown here is derived from an EMBL/GenBank/DDBJ whole genome shotgun (WGS) entry which is preliminary data.</text>
</comment>
<evidence type="ECO:0000313" key="3">
    <source>
        <dbReference type="EMBL" id="CAF1321373.1"/>
    </source>
</evidence>
<dbReference type="OrthoDB" id="10004723at2759"/>
<evidence type="ECO:0000313" key="5">
    <source>
        <dbReference type="Proteomes" id="UP000663852"/>
    </source>
</evidence>
<evidence type="ECO:0000313" key="2">
    <source>
        <dbReference type="EMBL" id="CAF1309965.1"/>
    </source>
</evidence>
<organism evidence="3 5">
    <name type="scientific">Adineta ricciae</name>
    <name type="common">Rotifer</name>
    <dbReference type="NCBI Taxonomy" id="249248"/>
    <lineage>
        <taxon>Eukaryota</taxon>
        <taxon>Metazoa</taxon>
        <taxon>Spiralia</taxon>
        <taxon>Gnathifera</taxon>
        <taxon>Rotifera</taxon>
        <taxon>Eurotatoria</taxon>
        <taxon>Bdelloidea</taxon>
        <taxon>Adinetida</taxon>
        <taxon>Adinetidae</taxon>
        <taxon>Adineta</taxon>
    </lineage>
</organism>